<comment type="similarity">
    <text evidence="5">Belongs to the CCDC47 family.</text>
</comment>
<feature type="compositionally biased region" description="Basic residues" evidence="8">
    <location>
        <begin position="448"/>
        <end position="464"/>
    </location>
</feature>
<keyword evidence="3" id="KW-0472">Membrane</keyword>
<dbReference type="Pfam" id="PF07946">
    <property type="entry name" value="CCDC47"/>
    <property type="match status" value="1"/>
</dbReference>
<proteinExistence type="inferred from homology"/>
<evidence type="ECO:0000256" key="4">
    <source>
        <dbReference type="ARBA" id="ARBA00034697"/>
    </source>
</evidence>
<keyword evidence="9" id="KW-0732">Signal</keyword>
<keyword evidence="2" id="KW-1133">Transmembrane helix</keyword>
<evidence type="ECO:0000256" key="7">
    <source>
        <dbReference type="ARBA" id="ARBA00034902"/>
    </source>
</evidence>
<evidence type="ECO:0000256" key="9">
    <source>
        <dbReference type="SAM" id="SignalP"/>
    </source>
</evidence>
<dbReference type="GO" id="GO:0030867">
    <property type="term" value="C:rough endoplasmic reticulum membrane"/>
    <property type="evidence" value="ECO:0007669"/>
    <property type="project" value="UniProtKB-SubCell"/>
</dbReference>
<dbReference type="EMBL" id="JARPUR010000006">
    <property type="protein sequence ID" value="KAK4874103.1"/>
    <property type="molecule type" value="Genomic_DNA"/>
</dbReference>
<organism evidence="10 11">
    <name type="scientific">Aquatica leii</name>
    <dbReference type="NCBI Taxonomy" id="1421715"/>
    <lineage>
        <taxon>Eukaryota</taxon>
        <taxon>Metazoa</taxon>
        <taxon>Ecdysozoa</taxon>
        <taxon>Arthropoda</taxon>
        <taxon>Hexapoda</taxon>
        <taxon>Insecta</taxon>
        <taxon>Pterygota</taxon>
        <taxon>Neoptera</taxon>
        <taxon>Endopterygota</taxon>
        <taxon>Coleoptera</taxon>
        <taxon>Polyphaga</taxon>
        <taxon>Elateriformia</taxon>
        <taxon>Elateroidea</taxon>
        <taxon>Lampyridae</taxon>
        <taxon>Luciolinae</taxon>
        <taxon>Aquatica</taxon>
    </lineage>
</organism>
<dbReference type="AlphaFoldDB" id="A0AAN7P2V5"/>
<feature type="region of interest" description="Disordered" evidence="8">
    <location>
        <begin position="48"/>
        <end position="69"/>
    </location>
</feature>
<dbReference type="InterPro" id="IPR012879">
    <property type="entry name" value="CCDC47"/>
</dbReference>
<gene>
    <name evidence="10" type="ORF">RN001_013463</name>
</gene>
<evidence type="ECO:0000256" key="8">
    <source>
        <dbReference type="SAM" id="MobiDB-lite"/>
    </source>
</evidence>
<accession>A0AAN7P2V5</accession>
<evidence type="ECO:0000256" key="1">
    <source>
        <dbReference type="ARBA" id="ARBA00022692"/>
    </source>
</evidence>
<comment type="subcellular location">
    <subcellularLocation>
        <location evidence="4">Rough endoplasmic reticulum membrane</location>
        <topology evidence="4">Single-pass type I membrane protein</topology>
    </subcellularLocation>
</comment>
<feature type="signal peptide" evidence="9">
    <location>
        <begin position="1"/>
        <end position="19"/>
    </location>
</feature>
<evidence type="ECO:0000256" key="3">
    <source>
        <dbReference type="ARBA" id="ARBA00023136"/>
    </source>
</evidence>
<evidence type="ECO:0000256" key="5">
    <source>
        <dbReference type="ARBA" id="ARBA00034746"/>
    </source>
</evidence>
<dbReference type="GO" id="GO:0005509">
    <property type="term" value="F:calcium ion binding"/>
    <property type="evidence" value="ECO:0007669"/>
    <property type="project" value="InterPro"/>
</dbReference>
<keyword evidence="11" id="KW-1185">Reference proteome</keyword>
<protein>
    <recommendedName>
        <fullName evidence="6">PAT complex subunit CCDC47</fullName>
    </recommendedName>
    <alternativeName>
        <fullName evidence="7">Coiled-coil domain-containing protein 47</fullName>
    </alternativeName>
</protein>
<reference evidence="11" key="1">
    <citation type="submission" date="2023-01" db="EMBL/GenBank/DDBJ databases">
        <title>Key to firefly adult light organ development and bioluminescence: homeobox transcription factors regulate luciferase expression and transportation to peroxisome.</title>
        <authorList>
            <person name="Fu X."/>
        </authorList>
    </citation>
    <scope>NUCLEOTIDE SEQUENCE [LARGE SCALE GENOMIC DNA]</scope>
</reference>
<keyword evidence="1" id="KW-0812">Transmembrane</keyword>
<feature type="compositionally biased region" description="Basic and acidic residues" evidence="8">
    <location>
        <begin position="49"/>
        <end position="58"/>
    </location>
</feature>
<sequence length="464" mass="53535">MKLLLFLSCLACFIFLIRGSNYGADLMDNEFAEFEDFDSEDDLFVSEDTNTKNTKDSEQNANNFVEEDEEQDIIIEDESEFEHFQDSEEFEGFNDAKDDKPSSEPKITITKVPIHFRANWDSYWLEIVMVVGLIIYFLNFATGKSKNTKIANAWFQTHKSLLEDNFSLVGDDTTTENKECGALIKESENIFTLWCSGRVCCEGMLVELKLIKRQDLVAIIAGMMRPTFDQVHVKVIMNKEDMDSFVFCVASKKTALHFSKEMADISMYCPERRMGDKHNIPNTFNVMSEIAETSSALLDSKVTTILNKYSEYVDYIHFSDQYTGIKQTEDNGALKLPDTQKVLLFGFNIPIKGMGTSEAMDQIKPLMTMVLYCVDKIKRYRLSKEGKMKADKNRQRVEEAFLKSTHVARAEAAAARREERKRLEKEKVMADSDPEKQRRWEEKEQKRQAKKRAPKMKQLKVKAL</sequence>
<evidence type="ECO:0000256" key="2">
    <source>
        <dbReference type="ARBA" id="ARBA00022989"/>
    </source>
</evidence>
<name>A0AAN7P2V5_9COLE</name>
<comment type="caution">
    <text evidence="10">The sequence shown here is derived from an EMBL/GenBank/DDBJ whole genome shotgun (WGS) entry which is preliminary data.</text>
</comment>
<dbReference type="GO" id="GO:0032469">
    <property type="term" value="P:endoplasmic reticulum calcium ion homeostasis"/>
    <property type="evidence" value="ECO:0007669"/>
    <property type="project" value="InterPro"/>
</dbReference>
<evidence type="ECO:0000313" key="10">
    <source>
        <dbReference type="EMBL" id="KAK4874103.1"/>
    </source>
</evidence>
<feature type="chain" id="PRO_5042915526" description="PAT complex subunit CCDC47" evidence="9">
    <location>
        <begin position="20"/>
        <end position="464"/>
    </location>
</feature>
<feature type="region of interest" description="Disordered" evidence="8">
    <location>
        <begin position="412"/>
        <end position="464"/>
    </location>
</feature>
<dbReference type="Proteomes" id="UP001353858">
    <property type="component" value="Unassembled WGS sequence"/>
</dbReference>
<evidence type="ECO:0000256" key="6">
    <source>
        <dbReference type="ARBA" id="ARBA00034875"/>
    </source>
</evidence>
<feature type="compositionally biased region" description="Basic and acidic residues" evidence="8">
    <location>
        <begin position="414"/>
        <end position="447"/>
    </location>
</feature>
<dbReference type="PANTHER" id="PTHR12883:SF0">
    <property type="entry name" value="PAT COMPLEX SUBUNIT CCDC47"/>
    <property type="match status" value="1"/>
</dbReference>
<evidence type="ECO:0000313" key="11">
    <source>
        <dbReference type="Proteomes" id="UP001353858"/>
    </source>
</evidence>
<dbReference type="PANTHER" id="PTHR12883">
    <property type="entry name" value="ADIPOCYTE-SPECIFIC PROTEIN 4-RELATED"/>
    <property type="match status" value="1"/>
</dbReference>